<evidence type="ECO:0000256" key="1">
    <source>
        <dbReference type="ARBA" id="ARBA00006484"/>
    </source>
</evidence>
<reference evidence="3 4" key="1">
    <citation type="submission" date="2021-03" db="EMBL/GenBank/DDBJ databases">
        <authorList>
            <person name="Kanchanasin P."/>
            <person name="Saeng-In P."/>
            <person name="Phongsopitanun W."/>
            <person name="Yuki M."/>
            <person name="Kudo T."/>
            <person name="Ohkuma M."/>
            <person name="Tanasupawat S."/>
        </authorList>
    </citation>
    <scope>NUCLEOTIDE SEQUENCE [LARGE SCALE GENOMIC DNA]</scope>
    <source>
        <strain evidence="3 4">L46</strain>
    </source>
</reference>
<dbReference type="SUPFAM" id="SSF51735">
    <property type="entry name" value="NAD(P)-binding Rossmann-fold domains"/>
    <property type="match status" value="1"/>
</dbReference>
<dbReference type="EMBL" id="JAGEOK010000005">
    <property type="protein sequence ID" value="MBO2437755.1"/>
    <property type="molecule type" value="Genomic_DNA"/>
</dbReference>
<comment type="caution">
    <text evidence="3">The sequence shown here is derived from an EMBL/GenBank/DDBJ whole genome shotgun (WGS) entry which is preliminary data.</text>
</comment>
<dbReference type="InterPro" id="IPR002347">
    <property type="entry name" value="SDR_fam"/>
</dbReference>
<evidence type="ECO:0000256" key="2">
    <source>
        <dbReference type="RuleBase" id="RU000363"/>
    </source>
</evidence>
<dbReference type="PROSITE" id="PS00061">
    <property type="entry name" value="ADH_SHORT"/>
    <property type="match status" value="1"/>
</dbReference>
<accession>A0ABS3QUV3</accession>
<organism evidence="3 4">
    <name type="scientific">Actinomadura nitritigenes</name>
    <dbReference type="NCBI Taxonomy" id="134602"/>
    <lineage>
        <taxon>Bacteria</taxon>
        <taxon>Bacillati</taxon>
        <taxon>Actinomycetota</taxon>
        <taxon>Actinomycetes</taxon>
        <taxon>Streptosporangiales</taxon>
        <taxon>Thermomonosporaceae</taxon>
        <taxon>Actinomadura</taxon>
    </lineage>
</organism>
<dbReference type="PRINTS" id="PR00080">
    <property type="entry name" value="SDRFAMILY"/>
</dbReference>
<dbReference type="PRINTS" id="PR00081">
    <property type="entry name" value="GDHRDH"/>
</dbReference>
<evidence type="ECO:0000313" key="4">
    <source>
        <dbReference type="Proteomes" id="UP000666915"/>
    </source>
</evidence>
<protein>
    <submittedName>
        <fullName evidence="3">SDR family oxidoreductase</fullName>
    </submittedName>
</protein>
<name>A0ABS3QUV3_9ACTN</name>
<dbReference type="Gene3D" id="3.40.50.720">
    <property type="entry name" value="NAD(P)-binding Rossmann-like Domain"/>
    <property type="match status" value="1"/>
</dbReference>
<comment type="similarity">
    <text evidence="1 2">Belongs to the short-chain dehydrogenases/reductases (SDR) family.</text>
</comment>
<dbReference type="RefSeq" id="WP_208266073.1">
    <property type="nucleotide sequence ID" value="NZ_BAAAGM010000026.1"/>
</dbReference>
<sequence length="289" mass="29854">MRPLAEGSVAVVTGSSRGIGLEVARALADAGASVVINGRDPAAVDGAVAALGSSARAVGVAGSAADPGVVESLLRAARELGTPDILVNCAGAAEPPASSILDISVEAWRELIEVHLHATFLTCRAFAPLMVEAGRGWIVNTSSHAFTGAFGGTGYPAGKGGVNSLTYALAAELREHGIRVNAVCPGAETRLSSGADYEAHIERLHRRGILNDLMHAGALAPPPAEYVARLYLFLASTESPDVTGRVFAGAGGYIGEFPPPVERYLTWRDHETSPPWTPDEIAATVNGDQ</sequence>
<dbReference type="InterPro" id="IPR036291">
    <property type="entry name" value="NAD(P)-bd_dom_sf"/>
</dbReference>
<proteinExistence type="inferred from homology"/>
<evidence type="ECO:0000313" key="3">
    <source>
        <dbReference type="EMBL" id="MBO2437755.1"/>
    </source>
</evidence>
<dbReference type="PANTHER" id="PTHR42760">
    <property type="entry name" value="SHORT-CHAIN DEHYDROGENASES/REDUCTASES FAMILY MEMBER"/>
    <property type="match status" value="1"/>
</dbReference>
<dbReference type="CDD" id="cd05233">
    <property type="entry name" value="SDR_c"/>
    <property type="match status" value="1"/>
</dbReference>
<dbReference type="InterPro" id="IPR020904">
    <property type="entry name" value="Sc_DH/Rdtase_CS"/>
</dbReference>
<dbReference type="Proteomes" id="UP000666915">
    <property type="component" value="Unassembled WGS sequence"/>
</dbReference>
<gene>
    <name evidence="3" type="ORF">J4557_09515</name>
</gene>
<keyword evidence="4" id="KW-1185">Reference proteome</keyword>
<dbReference type="Pfam" id="PF00106">
    <property type="entry name" value="adh_short"/>
    <property type="match status" value="1"/>
</dbReference>